<reference evidence="2 3" key="1">
    <citation type="journal article" date="2014" name="J. Microbiol.">
        <title>Diaminobutyricibacter tongyongensis gen. nov., sp. nov. and Homoserinibacter gongjuensis gen. nov., sp. nov. belong to the family Microbacteriaceae.</title>
        <authorList>
            <person name="Kim S.J."/>
            <person name="Ahn J.H."/>
            <person name="Weon H.Y."/>
            <person name="Hamada M."/>
            <person name="Suzuki K."/>
            <person name="Kwon S.W."/>
        </authorList>
    </citation>
    <scope>NUCLEOTIDE SEQUENCE [LARGE SCALE GENOMIC DNA]</scope>
    <source>
        <strain evidence="2 3">NBRC 108724</strain>
    </source>
</reference>
<dbReference type="AlphaFoldDB" id="A0A6L9Y0M1"/>
<sequence length="209" mass="20064">MDRSIRAPDAVARVALAACLIVVGLRAADGQVSAAVPLLYLAVVTGELCRIDLAEFRLPNALVVPGLGFAAAGLSWGAFAGAFAGADTTGAATTGLVATGAATTGAATGAAMAVAALCGGAGYAAVLLIPALAGEAGMGDVKLAALLGLVLGALGPWQLVLGPVSAFVAAGVVALVTGMFGGTRAGDRIAFGPFMLGGFWAAVALSPAA</sequence>
<keyword evidence="1" id="KW-0812">Transmembrane</keyword>
<dbReference type="Proteomes" id="UP000474967">
    <property type="component" value="Unassembled WGS sequence"/>
</dbReference>
<dbReference type="EMBL" id="JAAGWY010000003">
    <property type="protein sequence ID" value="NEN07232.1"/>
    <property type="molecule type" value="Genomic_DNA"/>
</dbReference>
<protein>
    <recommendedName>
        <fullName evidence="4">Prepilin peptidase</fullName>
    </recommendedName>
</protein>
<gene>
    <name evidence="2" type="ORF">G3T36_15325</name>
</gene>
<evidence type="ECO:0008006" key="4">
    <source>
        <dbReference type="Google" id="ProtNLM"/>
    </source>
</evidence>
<keyword evidence="1" id="KW-1133">Transmembrane helix</keyword>
<evidence type="ECO:0000313" key="3">
    <source>
        <dbReference type="Proteomes" id="UP000474967"/>
    </source>
</evidence>
<name>A0A6L9Y0M1_9MICO</name>
<keyword evidence="3" id="KW-1185">Reference proteome</keyword>
<evidence type="ECO:0000256" key="1">
    <source>
        <dbReference type="SAM" id="Phobius"/>
    </source>
</evidence>
<comment type="caution">
    <text evidence="2">The sequence shown here is derived from an EMBL/GenBank/DDBJ whole genome shotgun (WGS) entry which is preliminary data.</text>
</comment>
<proteinExistence type="predicted"/>
<feature type="transmembrane region" description="Helical" evidence="1">
    <location>
        <begin position="164"/>
        <end position="182"/>
    </location>
</feature>
<organism evidence="2 3">
    <name type="scientific">Leifsonia tongyongensis</name>
    <dbReference type="NCBI Taxonomy" id="1268043"/>
    <lineage>
        <taxon>Bacteria</taxon>
        <taxon>Bacillati</taxon>
        <taxon>Actinomycetota</taxon>
        <taxon>Actinomycetes</taxon>
        <taxon>Micrococcales</taxon>
        <taxon>Microbacteriaceae</taxon>
        <taxon>Leifsonia</taxon>
    </lineage>
</organism>
<keyword evidence="1" id="KW-0472">Membrane</keyword>
<dbReference type="RefSeq" id="WP_163290669.1">
    <property type="nucleotide sequence ID" value="NZ_JAAGWY010000003.1"/>
</dbReference>
<evidence type="ECO:0000313" key="2">
    <source>
        <dbReference type="EMBL" id="NEN07232.1"/>
    </source>
</evidence>
<accession>A0A6L9Y0M1</accession>
<feature type="transmembrane region" description="Helical" evidence="1">
    <location>
        <begin position="106"/>
        <end position="129"/>
    </location>
</feature>
<feature type="transmembrane region" description="Helical" evidence="1">
    <location>
        <begin position="189"/>
        <end position="208"/>
    </location>
</feature>